<dbReference type="EMBL" id="FOJU01000005">
    <property type="protein sequence ID" value="SFB13122.1"/>
    <property type="molecule type" value="Genomic_DNA"/>
</dbReference>
<feature type="domain" description="HPr kinase/phosphorylase C-terminal" evidence="1">
    <location>
        <begin position="1"/>
        <end position="79"/>
    </location>
</feature>
<dbReference type="GO" id="GO:0000155">
    <property type="term" value="F:phosphorelay sensor kinase activity"/>
    <property type="evidence" value="ECO:0007669"/>
    <property type="project" value="InterPro"/>
</dbReference>
<dbReference type="SUPFAM" id="SSF53795">
    <property type="entry name" value="PEP carboxykinase-like"/>
    <property type="match status" value="1"/>
</dbReference>
<dbReference type="RefSeq" id="WP_092066557.1">
    <property type="nucleotide sequence ID" value="NZ_FOJU01000005.1"/>
</dbReference>
<proteinExistence type="predicted"/>
<keyword evidence="2" id="KW-0808">Transferase</keyword>
<dbReference type="GO" id="GO:0005524">
    <property type="term" value="F:ATP binding"/>
    <property type="evidence" value="ECO:0007669"/>
    <property type="project" value="InterPro"/>
</dbReference>
<organism evidence="2 3">
    <name type="scientific">Poseidonocella pacifica</name>
    <dbReference type="NCBI Taxonomy" id="871651"/>
    <lineage>
        <taxon>Bacteria</taxon>
        <taxon>Pseudomonadati</taxon>
        <taxon>Pseudomonadota</taxon>
        <taxon>Alphaproteobacteria</taxon>
        <taxon>Rhodobacterales</taxon>
        <taxon>Roseobacteraceae</taxon>
        <taxon>Poseidonocella</taxon>
    </lineage>
</organism>
<dbReference type="CDD" id="cd01918">
    <property type="entry name" value="HprK_C"/>
    <property type="match status" value="1"/>
</dbReference>
<keyword evidence="3" id="KW-1185">Reference proteome</keyword>
<dbReference type="GO" id="GO:0006109">
    <property type="term" value="P:regulation of carbohydrate metabolic process"/>
    <property type="evidence" value="ECO:0007669"/>
    <property type="project" value="InterPro"/>
</dbReference>
<dbReference type="Proteomes" id="UP000198796">
    <property type="component" value="Unassembled WGS sequence"/>
</dbReference>
<protein>
    <submittedName>
        <fullName evidence="2">Hpr(Ser) kinase/phosphatase</fullName>
    </submittedName>
</protein>
<gene>
    <name evidence="2" type="ORF">SAMN05421688_3138</name>
</gene>
<evidence type="ECO:0000313" key="2">
    <source>
        <dbReference type="EMBL" id="SFB13122.1"/>
    </source>
</evidence>
<dbReference type="STRING" id="871651.SAMN05421688_3138"/>
<dbReference type="InterPro" id="IPR027417">
    <property type="entry name" value="P-loop_NTPase"/>
</dbReference>
<dbReference type="InterPro" id="IPR011104">
    <property type="entry name" value="Hpr_kin/Pase_C"/>
</dbReference>
<reference evidence="2 3" key="1">
    <citation type="submission" date="2016-10" db="EMBL/GenBank/DDBJ databases">
        <authorList>
            <person name="de Groot N.N."/>
        </authorList>
    </citation>
    <scope>NUCLEOTIDE SEQUENCE [LARGE SCALE GENOMIC DNA]</scope>
    <source>
        <strain evidence="2 3">DSM 29316</strain>
    </source>
</reference>
<dbReference type="AlphaFoldDB" id="A0A1I0YIX7"/>
<name>A0A1I0YIX7_9RHOB</name>
<keyword evidence="2" id="KW-0418">Kinase</keyword>
<dbReference type="Gene3D" id="3.40.50.300">
    <property type="entry name" value="P-loop containing nucleotide triphosphate hydrolases"/>
    <property type="match status" value="1"/>
</dbReference>
<accession>A0A1I0YIX7</accession>
<evidence type="ECO:0000313" key="3">
    <source>
        <dbReference type="Proteomes" id="UP000198796"/>
    </source>
</evidence>
<evidence type="ECO:0000259" key="1">
    <source>
        <dbReference type="Pfam" id="PF07475"/>
    </source>
</evidence>
<sequence length="139" mass="15053">MAQETILHASCVAVDGRGVLIRGASGSGKSRLSIELMAWGARLVSDDRVRITRRGDMLHAEAPAPISGLIEARGMGLLRAPACSADIACIVDLDRPETERLPPWHKETLLGVVLPLLHNPGIPHFAASLLLYLREGRYE</sequence>
<dbReference type="OrthoDB" id="8326226at2"/>
<dbReference type="Pfam" id="PF07475">
    <property type="entry name" value="Hpr_kinase_C"/>
    <property type="match status" value="1"/>
</dbReference>